<proteinExistence type="predicted"/>
<evidence type="ECO:0000313" key="1">
    <source>
        <dbReference type="EMBL" id="KIM26643.1"/>
    </source>
</evidence>
<dbReference type="AlphaFoldDB" id="A0A0C2WK01"/>
<name>A0A0C2WK01_SERVB</name>
<dbReference type="OrthoDB" id="3135635at2759"/>
<accession>A0A0C2WK01</accession>
<dbReference type="Proteomes" id="UP000054097">
    <property type="component" value="Unassembled WGS sequence"/>
</dbReference>
<reference evidence="1 2" key="1">
    <citation type="submission" date="2014-04" db="EMBL/GenBank/DDBJ databases">
        <authorList>
            <consortium name="DOE Joint Genome Institute"/>
            <person name="Kuo A."/>
            <person name="Zuccaro A."/>
            <person name="Kohler A."/>
            <person name="Nagy L.G."/>
            <person name="Floudas D."/>
            <person name="Copeland A."/>
            <person name="Barry K.W."/>
            <person name="Cichocki N."/>
            <person name="Veneault-Fourrey C."/>
            <person name="LaButti K."/>
            <person name="Lindquist E.A."/>
            <person name="Lipzen A."/>
            <person name="Lundell T."/>
            <person name="Morin E."/>
            <person name="Murat C."/>
            <person name="Sun H."/>
            <person name="Tunlid A."/>
            <person name="Henrissat B."/>
            <person name="Grigoriev I.V."/>
            <person name="Hibbett D.S."/>
            <person name="Martin F."/>
            <person name="Nordberg H.P."/>
            <person name="Cantor M.N."/>
            <person name="Hua S.X."/>
        </authorList>
    </citation>
    <scope>NUCLEOTIDE SEQUENCE [LARGE SCALE GENOMIC DNA]</scope>
    <source>
        <strain evidence="1 2">MAFF 305830</strain>
    </source>
</reference>
<dbReference type="HOGENOM" id="CLU_1176026_0_0_1"/>
<reference evidence="2" key="2">
    <citation type="submission" date="2015-01" db="EMBL/GenBank/DDBJ databases">
        <title>Evolutionary Origins and Diversification of the Mycorrhizal Mutualists.</title>
        <authorList>
            <consortium name="DOE Joint Genome Institute"/>
            <consortium name="Mycorrhizal Genomics Consortium"/>
            <person name="Kohler A."/>
            <person name="Kuo A."/>
            <person name="Nagy L.G."/>
            <person name="Floudas D."/>
            <person name="Copeland A."/>
            <person name="Barry K.W."/>
            <person name="Cichocki N."/>
            <person name="Veneault-Fourrey C."/>
            <person name="LaButti K."/>
            <person name="Lindquist E.A."/>
            <person name="Lipzen A."/>
            <person name="Lundell T."/>
            <person name="Morin E."/>
            <person name="Murat C."/>
            <person name="Riley R."/>
            <person name="Ohm R."/>
            <person name="Sun H."/>
            <person name="Tunlid A."/>
            <person name="Henrissat B."/>
            <person name="Grigoriev I.V."/>
            <person name="Hibbett D.S."/>
            <person name="Martin F."/>
        </authorList>
    </citation>
    <scope>NUCLEOTIDE SEQUENCE [LARGE SCALE GENOMIC DNA]</scope>
    <source>
        <strain evidence="2">MAFF 305830</strain>
    </source>
</reference>
<gene>
    <name evidence="1" type="ORF">M408DRAFT_178772</name>
</gene>
<dbReference type="EMBL" id="KN824304">
    <property type="protein sequence ID" value="KIM26643.1"/>
    <property type="molecule type" value="Genomic_DNA"/>
</dbReference>
<keyword evidence="2" id="KW-1185">Reference proteome</keyword>
<organism evidence="1 2">
    <name type="scientific">Serendipita vermifera MAFF 305830</name>
    <dbReference type="NCBI Taxonomy" id="933852"/>
    <lineage>
        <taxon>Eukaryota</taxon>
        <taxon>Fungi</taxon>
        <taxon>Dikarya</taxon>
        <taxon>Basidiomycota</taxon>
        <taxon>Agaricomycotina</taxon>
        <taxon>Agaricomycetes</taxon>
        <taxon>Sebacinales</taxon>
        <taxon>Serendipitaceae</taxon>
        <taxon>Serendipita</taxon>
    </lineage>
</organism>
<evidence type="ECO:0000313" key="2">
    <source>
        <dbReference type="Proteomes" id="UP000054097"/>
    </source>
</evidence>
<protein>
    <submittedName>
        <fullName evidence="1">Uncharacterized protein</fullName>
    </submittedName>
</protein>
<sequence length="236" mass="26703">MAPHMRTVTSLESSCSICWLVNDGNTIENVLQIQDTLPLLKLLGYRVHRDSNRSEFPDKFIAARSITRLYYRGSLGGLDQELNSCANLEYFLVEHFRRGLATTVERQPEVFTRLKHIGAVTLSSSEEGDVLRELEPFEGLKSLITIEISHIILPSEDEISMQKYPPNHFKPSQSVFQLLGEKHHSLSRIHVVNTSYQFTAEGGGDLWEQGQDGIWAGRAIPHLSRWDVLNGMLDSV</sequence>